<dbReference type="SUPFAM" id="SSF111126">
    <property type="entry name" value="Ligand-binding domain in the NO signalling and Golgi transport"/>
    <property type="match status" value="1"/>
</dbReference>
<organism evidence="2">
    <name type="scientific">Candidatus Methanophagaceae archaeon ANME-1 ERB6</name>
    <dbReference type="NCBI Taxonomy" id="2759912"/>
    <lineage>
        <taxon>Archaea</taxon>
        <taxon>Methanobacteriati</taxon>
        <taxon>Methanobacteriota</taxon>
        <taxon>Stenosarchaea group</taxon>
        <taxon>Methanomicrobia</taxon>
        <taxon>Candidatus Methanophagales</taxon>
        <taxon>Candidatus Methanophagaceae</taxon>
    </lineage>
</organism>
<protein>
    <recommendedName>
        <fullName evidence="1">4-vinyl reductase 4VR domain-containing protein</fullName>
    </recommendedName>
</protein>
<dbReference type="InterPro" id="IPR004096">
    <property type="entry name" value="V4R"/>
</dbReference>
<sequence>MEKLVSVRCPKELEPIFLKAEKLVKEFFANQEHDPTKAVRTISGDRYMLVRAEVLGYWLRKVAEKIYGTEGTDVLVYEFGKAIGRSDAKGFHEKFGLKHPDERLGPGPIHFNYSGFAFVELLPESHPSPDDDYLLVYNHPHSFEAEMQLKMEGKSKICVCNLTAGYSAGWCEESYGIKLDAEEIACIAKGDKNCKFVMAPPDKLGDYVKKYSMT</sequence>
<accession>A0A7G9Z0Q4</accession>
<reference evidence="2" key="1">
    <citation type="submission" date="2020-06" db="EMBL/GenBank/DDBJ databases">
        <title>Unique genomic features of the anaerobic methanotrophic archaea.</title>
        <authorList>
            <person name="Chadwick G.L."/>
            <person name="Skennerton C.T."/>
            <person name="Laso-Perez R."/>
            <person name="Leu A.O."/>
            <person name="Speth D.R."/>
            <person name="Yu H."/>
            <person name="Morgan-Lang C."/>
            <person name="Hatzenpichler R."/>
            <person name="Goudeau D."/>
            <person name="Malmstrom R."/>
            <person name="Brazelton W.J."/>
            <person name="Woyke T."/>
            <person name="Hallam S.J."/>
            <person name="Tyson G.W."/>
            <person name="Wegener G."/>
            <person name="Boetius A."/>
            <person name="Orphan V."/>
        </authorList>
    </citation>
    <scope>NUCLEOTIDE SEQUENCE</scope>
</reference>
<dbReference type="Gene3D" id="3.30.1380.20">
    <property type="entry name" value="Trafficking protein particle complex subunit 3"/>
    <property type="match status" value="1"/>
</dbReference>
<dbReference type="InterPro" id="IPR024096">
    <property type="entry name" value="NO_sig/Golgi_transp_ligand-bd"/>
</dbReference>
<dbReference type="SMART" id="SM00989">
    <property type="entry name" value="V4R"/>
    <property type="match status" value="1"/>
</dbReference>
<name>A0A7G9Z0Q4_9EURY</name>
<dbReference type="AlphaFoldDB" id="A0A7G9Z0Q4"/>
<gene>
    <name evidence="2" type="ORF">ALDDBJOO_00014</name>
</gene>
<dbReference type="EMBL" id="MT631553">
    <property type="protein sequence ID" value="QNO53838.1"/>
    <property type="molecule type" value="Genomic_DNA"/>
</dbReference>
<evidence type="ECO:0000313" key="2">
    <source>
        <dbReference type="EMBL" id="QNO53838.1"/>
    </source>
</evidence>
<proteinExistence type="predicted"/>
<feature type="domain" description="4-vinyl reductase 4VR" evidence="1">
    <location>
        <begin position="139"/>
        <end position="200"/>
    </location>
</feature>
<evidence type="ECO:0000259" key="1">
    <source>
        <dbReference type="SMART" id="SM00989"/>
    </source>
</evidence>